<dbReference type="EMBL" id="FOQO01000005">
    <property type="protein sequence ID" value="SFI71251.1"/>
    <property type="molecule type" value="Genomic_DNA"/>
</dbReference>
<evidence type="ECO:0000256" key="1">
    <source>
        <dbReference type="ARBA" id="ARBA00010641"/>
    </source>
</evidence>
<keyword evidence="4" id="KW-0804">Transcription</keyword>
<comment type="similarity">
    <text evidence="1">Belongs to the sigma-70 factor family. ECF subfamily.</text>
</comment>
<dbReference type="Proteomes" id="UP000198670">
    <property type="component" value="Unassembled WGS sequence"/>
</dbReference>
<dbReference type="OrthoDB" id="659577at2"/>
<evidence type="ECO:0000313" key="7">
    <source>
        <dbReference type="EMBL" id="SFI71251.1"/>
    </source>
</evidence>
<accession>A0A1I3KFF4</accession>
<keyword evidence="3" id="KW-0731">Sigma factor</keyword>
<gene>
    <name evidence="7" type="ORF">SAMN05444682_105185</name>
</gene>
<feature type="domain" description="RNA polymerase sigma factor 70 region 4 type 2" evidence="6">
    <location>
        <begin position="124"/>
        <end position="173"/>
    </location>
</feature>
<dbReference type="GO" id="GO:0003677">
    <property type="term" value="F:DNA binding"/>
    <property type="evidence" value="ECO:0007669"/>
    <property type="project" value="InterPro"/>
</dbReference>
<reference evidence="7 8" key="1">
    <citation type="submission" date="2016-10" db="EMBL/GenBank/DDBJ databases">
        <authorList>
            <person name="de Groot N.N."/>
        </authorList>
    </citation>
    <scope>NUCLEOTIDE SEQUENCE [LARGE SCALE GENOMIC DNA]</scope>
    <source>
        <strain evidence="7 8">RK1</strain>
    </source>
</reference>
<protein>
    <submittedName>
        <fullName evidence="7">RNA polymerase sigma-70 factor, ECF subfamily</fullName>
    </submittedName>
</protein>
<dbReference type="InterPro" id="IPR013324">
    <property type="entry name" value="RNA_pol_sigma_r3/r4-like"/>
</dbReference>
<proteinExistence type="inferred from homology"/>
<dbReference type="SUPFAM" id="SSF88659">
    <property type="entry name" value="Sigma3 and sigma4 domains of RNA polymerase sigma factors"/>
    <property type="match status" value="1"/>
</dbReference>
<dbReference type="AlphaFoldDB" id="A0A1I3KFF4"/>
<evidence type="ECO:0000256" key="4">
    <source>
        <dbReference type="ARBA" id="ARBA00023163"/>
    </source>
</evidence>
<dbReference type="PANTHER" id="PTHR43133">
    <property type="entry name" value="RNA POLYMERASE ECF-TYPE SIGMA FACTO"/>
    <property type="match status" value="1"/>
</dbReference>
<dbReference type="InterPro" id="IPR039425">
    <property type="entry name" value="RNA_pol_sigma-70-like"/>
</dbReference>
<evidence type="ECO:0000313" key="8">
    <source>
        <dbReference type="Proteomes" id="UP000198670"/>
    </source>
</evidence>
<dbReference type="NCBIfam" id="TIGR02937">
    <property type="entry name" value="sigma70-ECF"/>
    <property type="match status" value="1"/>
</dbReference>
<dbReference type="PANTHER" id="PTHR43133:SF46">
    <property type="entry name" value="RNA POLYMERASE SIGMA-70 FACTOR ECF SUBFAMILY"/>
    <property type="match status" value="1"/>
</dbReference>
<sequence>MFTSVAPELIARLRDSEEAAFRAIYEQLHGRIYRLVFSLVKDSAKTEELVQETFVALWLHRASLNTEQPLYPLIYLTAKRLAIDHFRKKMLEIGVKEYVSSQTVPYTNETEETIFLSDLNRITDESIKALPAQQQTVFMLSRQEGLSYDEIAQRLRISPNTVRNHMVSALKALRLHFSRHGVMFWWLLTLPLF</sequence>
<dbReference type="CDD" id="cd06171">
    <property type="entry name" value="Sigma70_r4"/>
    <property type="match status" value="1"/>
</dbReference>
<dbReference type="RefSeq" id="WP_090626864.1">
    <property type="nucleotide sequence ID" value="NZ_FOQO01000005.1"/>
</dbReference>
<keyword evidence="2" id="KW-0805">Transcription regulation</keyword>
<dbReference type="InterPro" id="IPR036388">
    <property type="entry name" value="WH-like_DNA-bd_sf"/>
</dbReference>
<dbReference type="Gene3D" id="1.10.1740.10">
    <property type="match status" value="1"/>
</dbReference>
<dbReference type="NCBIfam" id="TIGR02985">
    <property type="entry name" value="Sig70_bacteroi1"/>
    <property type="match status" value="1"/>
</dbReference>
<keyword evidence="8" id="KW-1185">Reference proteome</keyword>
<dbReference type="Pfam" id="PF08281">
    <property type="entry name" value="Sigma70_r4_2"/>
    <property type="match status" value="1"/>
</dbReference>
<dbReference type="InterPro" id="IPR013325">
    <property type="entry name" value="RNA_pol_sigma_r2"/>
</dbReference>
<dbReference type="Pfam" id="PF04542">
    <property type="entry name" value="Sigma70_r2"/>
    <property type="match status" value="1"/>
</dbReference>
<dbReference type="Gene3D" id="1.10.10.10">
    <property type="entry name" value="Winged helix-like DNA-binding domain superfamily/Winged helix DNA-binding domain"/>
    <property type="match status" value="1"/>
</dbReference>
<evidence type="ECO:0000259" key="5">
    <source>
        <dbReference type="Pfam" id="PF04542"/>
    </source>
</evidence>
<dbReference type="InterPro" id="IPR007627">
    <property type="entry name" value="RNA_pol_sigma70_r2"/>
</dbReference>
<evidence type="ECO:0000256" key="2">
    <source>
        <dbReference type="ARBA" id="ARBA00023015"/>
    </source>
</evidence>
<organism evidence="7 8">
    <name type="scientific">Parapedobacter indicus</name>
    <dbReference type="NCBI Taxonomy" id="1477437"/>
    <lineage>
        <taxon>Bacteria</taxon>
        <taxon>Pseudomonadati</taxon>
        <taxon>Bacteroidota</taxon>
        <taxon>Sphingobacteriia</taxon>
        <taxon>Sphingobacteriales</taxon>
        <taxon>Sphingobacteriaceae</taxon>
        <taxon>Parapedobacter</taxon>
    </lineage>
</organism>
<dbReference type="InterPro" id="IPR014327">
    <property type="entry name" value="RNA_pol_sigma70_bacteroid"/>
</dbReference>
<evidence type="ECO:0000256" key="3">
    <source>
        <dbReference type="ARBA" id="ARBA00023082"/>
    </source>
</evidence>
<dbReference type="InterPro" id="IPR014284">
    <property type="entry name" value="RNA_pol_sigma-70_dom"/>
</dbReference>
<feature type="domain" description="RNA polymerase sigma-70 region 2" evidence="5">
    <location>
        <begin position="24"/>
        <end position="89"/>
    </location>
</feature>
<dbReference type="SUPFAM" id="SSF88946">
    <property type="entry name" value="Sigma2 domain of RNA polymerase sigma factors"/>
    <property type="match status" value="1"/>
</dbReference>
<dbReference type="InterPro" id="IPR013249">
    <property type="entry name" value="RNA_pol_sigma70_r4_t2"/>
</dbReference>
<dbReference type="GO" id="GO:0016987">
    <property type="term" value="F:sigma factor activity"/>
    <property type="evidence" value="ECO:0007669"/>
    <property type="project" value="UniProtKB-KW"/>
</dbReference>
<name>A0A1I3KFF4_9SPHI</name>
<dbReference type="STRING" id="1477437.SAMN05444682_105185"/>
<dbReference type="GO" id="GO:0006352">
    <property type="term" value="P:DNA-templated transcription initiation"/>
    <property type="evidence" value="ECO:0007669"/>
    <property type="project" value="InterPro"/>
</dbReference>
<evidence type="ECO:0000259" key="6">
    <source>
        <dbReference type="Pfam" id="PF08281"/>
    </source>
</evidence>